<dbReference type="GO" id="GO:0044773">
    <property type="term" value="P:mitotic DNA damage checkpoint signaling"/>
    <property type="evidence" value="ECO:0007669"/>
    <property type="project" value="TreeGrafter"/>
</dbReference>
<evidence type="ECO:0000256" key="2">
    <source>
        <dbReference type="ARBA" id="ARBA00022527"/>
    </source>
</evidence>
<keyword evidence="10" id="KW-1185">Reference proteome</keyword>
<dbReference type="SUPFAM" id="SSF56112">
    <property type="entry name" value="Protein kinase-like (PK-like)"/>
    <property type="match status" value="1"/>
</dbReference>
<feature type="region of interest" description="Disordered" evidence="7">
    <location>
        <begin position="47"/>
        <end position="66"/>
    </location>
</feature>
<sequence length="515" mass="57768">MIDGSGIDLSVTSLDTHGTNSAIESTSTQSANPPKVLLPRHGAVKPGIYKPHGSESNPGSSTTRLSGLGILLDQSGTDHTNVNSTAALSAPQSRLQQLVPDLTPTPEPVYELQSAPEQQKSAQQQVQPSYLKRKHAKDADLIHEDIAKFYKTFTDLNDKFFIIDKIGEGTFSCVYKAVDLNSDCYDNEWDYTGNEAMRKKLRLAKPDTKSQRNPNLVAIKRVFVTSSPTRIANELTILSRLFGHVNVAPLITAMRCQDQVLIILPYFSHVDFRQIYHLPQEMKPYFKQLFRALAFIHDKGIIHRDVKPQNFLYDVSRQHGVLVDFGLAEYAPRSHSCVCSNGVGRQRELDTIRPQGGYPKNDTRPGRRSNRAGTRGFRAPEVLFKCPDQGTKIDIWSAGVMLLCYLTHTFPFFNSTTDVDALLEIASILGRRKMEACGLLHGVVFETNLTTLPTRSYPWLSIVEWQLKAKCSPEQREAVEFMRRVLKPNPFERLTAHAAVNSSWLANVKLPFEET</sequence>
<dbReference type="EMBL" id="CCBN010000015">
    <property type="protein sequence ID" value="CDO56556.1"/>
    <property type="molecule type" value="Genomic_DNA"/>
</dbReference>
<evidence type="ECO:0000256" key="4">
    <source>
        <dbReference type="ARBA" id="ARBA00022741"/>
    </source>
</evidence>
<dbReference type="Pfam" id="PF00069">
    <property type="entry name" value="Pkinase"/>
    <property type="match status" value="1"/>
</dbReference>
<evidence type="ECO:0000313" key="10">
    <source>
        <dbReference type="Proteomes" id="UP000242525"/>
    </source>
</evidence>
<feature type="region of interest" description="Disordered" evidence="7">
    <location>
        <begin position="102"/>
        <end position="130"/>
    </location>
</feature>
<evidence type="ECO:0000256" key="3">
    <source>
        <dbReference type="ARBA" id="ARBA00022679"/>
    </source>
</evidence>
<feature type="compositionally biased region" description="Low complexity" evidence="7">
    <location>
        <begin position="113"/>
        <end position="129"/>
    </location>
</feature>
<dbReference type="InterPro" id="IPR008271">
    <property type="entry name" value="Ser/Thr_kinase_AS"/>
</dbReference>
<evidence type="ECO:0000313" key="9">
    <source>
        <dbReference type="EMBL" id="CDO56556.1"/>
    </source>
</evidence>
<dbReference type="AlphaFoldDB" id="A0A0J9XG70"/>
<dbReference type="STRING" id="1173061.A0A0J9XG70"/>
<dbReference type="GO" id="GO:0005634">
    <property type="term" value="C:nucleus"/>
    <property type="evidence" value="ECO:0007669"/>
    <property type="project" value="TreeGrafter"/>
</dbReference>
<dbReference type="GO" id="GO:0004674">
    <property type="term" value="F:protein serine/threonine kinase activity"/>
    <property type="evidence" value="ECO:0007669"/>
    <property type="project" value="UniProtKB-KW"/>
</dbReference>
<keyword evidence="6" id="KW-0067">ATP-binding</keyword>
<dbReference type="SMART" id="SM00220">
    <property type="entry name" value="S_TKc"/>
    <property type="match status" value="1"/>
</dbReference>
<dbReference type="InterPro" id="IPR011009">
    <property type="entry name" value="Kinase-like_dom_sf"/>
</dbReference>
<evidence type="ECO:0000259" key="8">
    <source>
        <dbReference type="PROSITE" id="PS50011"/>
    </source>
</evidence>
<dbReference type="PANTHER" id="PTHR44167:SF23">
    <property type="entry name" value="CDC7 KINASE, ISOFORM A-RELATED"/>
    <property type="match status" value="1"/>
</dbReference>
<feature type="compositionally biased region" description="Polar residues" evidence="7">
    <location>
        <begin position="54"/>
        <end position="65"/>
    </location>
</feature>
<keyword evidence="4" id="KW-0547">Nucleotide-binding</keyword>
<feature type="domain" description="Protein kinase" evidence="8">
    <location>
        <begin position="160"/>
        <end position="505"/>
    </location>
</feature>
<dbReference type="PROSITE" id="PS50011">
    <property type="entry name" value="PROTEIN_KINASE_DOM"/>
    <property type="match status" value="1"/>
</dbReference>
<organism evidence="9 10">
    <name type="scientific">Geotrichum candidum</name>
    <name type="common">Oospora lactis</name>
    <name type="synonym">Dipodascus geotrichum</name>
    <dbReference type="NCBI Taxonomy" id="1173061"/>
    <lineage>
        <taxon>Eukaryota</taxon>
        <taxon>Fungi</taxon>
        <taxon>Dikarya</taxon>
        <taxon>Ascomycota</taxon>
        <taxon>Saccharomycotina</taxon>
        <taxon>Dipodascomycetes</taxon>
        <taxon>Dipodascales</taxon>
        <taxon>Dipodascaceae</taxon>
        <taxon>Geotrichum</taxon>
    </lineage>
</organism>
<dbReference type="Gene3D" id="3.30.200.20">
    <property type="entry name" value="Phosphorylase Kinase, domain 1"/>
    <property type="match status" value="1"/>
</dbReference>
<gene>
    <name evidence="9" type="ORF">BN980_GECA15s02947g</name>
</gene>
<evidence type="ECO:0000256" key="5">
    <source>
        <dbReference type="ARBA" id="ARBA00022777"/>
    </source>
</evidence>
<dbReference type="GO" id="GO:0005524">
    <property type="term" value="F:ATP binding"/>
    <property type="evidence" value="ECO:0007669"/>
    <property type="project" value="UniProtKB-KW"/>
</dbReference>
<dbReference type="Gene3D" id="1.10.510.10">
    <property type="entry name" value="Transferase(Phosphotransferase) domain 1"/>
    <property type="match status" value="1"/>
</dbReference>
<evidence type="ECO:0000256" key="7">
    <source>
        <dbReference type="SAM" id="MobiDB-lite"/>
    </source>
</evidence>
<keyword evidence="3" id="KW-0808">Transferase</keyword>
<dbReference type="CDD" id="cd14019">
    <property type="entry name" value="STKc_Cdc7"/>
    <property type="match status" value="1"/>
</dbReference>
<feature type="region of interest" description="Disordered" evidence="7">
    <location>
        <begin position="351"/>
        <end position="373"/>
    </location>
</feature>
<dbReference type="InterPro" id="IPR000719">
    <property type="entry name" value="Prot_kinase_dom"/>
</dbReference>
<evidence type="ECO:0000256" key="6">
    <source>
        <dbReference type="ARBA" id="ARBA00022840"/>
    </source>
</evidence>
<dbReference type="Proteomes" id="UP000242525">
    <property type="component" value="Unassembled WGS sequence"/>
</dbReference>
<dbReference type="PROSITE" id="PS00108">
    <property type="entry name" value="PROTEIN_KINASE_ST"/>
    <property type="match status" value="1"/>
</dbReference>
<proteinExistence type="predicted"/>
<keyword evidence="2" id="KW-0723">Serine/threonine-protein kinase</keyword>
<protein>
    <recommendedName>
        <fullName evidence="1">non-specific serine/threonine protein kinase</fullName>
        <ecNumber evidence="1">2.7.11.1</ecNumber>
    </recommendedName>
</protein>
<dbReference type="EC" id="2.7.11.1" evidence="1"/>
<name>A0A0J9XG70_GEOCN</name>
<reference evidence="9" key="1">
    <citation type="submission" date="2014-03" db="EMBL/GenBank/DDBJ databases">
        <authorList>
            <person name="Casaregola S."/>
        </authorList>
    </citation>
    <scope>NUCLEOTIDE SEQUENCE [LARGE SCALE GENOMIC DNA]</scope>
    <source>
        <strain evidence="9">CLIB 918</strain>
    </source>
</reference>
<evidence type="ECO:0000256" key="1">
    <source>
        <dbReference type="ARBA" id="ARBA00012513"/>
    </source>
</evidence>
<keyword evidence="5 9" id="KW-0418">Kinase</keyword>
<comment type="caution">
    <text evidence="9">The sequence shown here is derived from an EMBL/GenBank/DDBJ whole genome shotgun (WGS) entry which is preliminary data.</text>
</comment>
<accession>A0A0J9XG70</accession>
<dbReference type="OrthoDB" id="10020333at2759"/>
<dbReference type="PANTHER" id="PTHR44167">
    <property type="entry name" value="OVARIAN-SPECIFIC SERINE/THREONINE-PROTEIN KINASE LOK-RELATED"/>
    <property type="match status" value="1"/>
</dbReference>